<feature type="zinc finger region" description="dksA C4-type" evidence="4">
    <location>
        <begin position="94"/>
        <end position="118"/>
    </location>
</feature>
<dbReference type="eggNOG" id="COG1734">
    <property type="taxonomic scope" value="Bacteria"/>
</dbReference>
<dbReference type="EMBL" id="ACLR01000182">
    <property type="protein sequence ID" value="EEK16324.1"/>
    <property type="molecule type" value="Genomic_DNA"/>
</dbReference>
<keyword evidence="3" id="KW-0862">Zinc</keyword>
<dbReference type="STRING" id="596327.PORUE0001_0370"/>
<keyword evidence="2" id="KW-0863">Zinc-finger</keyword>
<evidence type="ECO:0000256" key="3">
    <source>
        <dbReference type="ARBA" id="ARBA00022833"/>
    </source>
</evidence>
<dbReference type="PROSITE" id="PS01102">
    <property type="entry name" value="ZF_DKSA_1"/>
    <property type="match status" value="1"/>
</dbReference>
<protein>
    <recommendedName>
        <fullName evidence="5">Zinc finger DksA/TraR C4-type domain-containing protein</fullName>
    </recommendedName>
</protein>
<dbReference type="SUPFAM" id="SSF109635">
    <property type="entry name" value="DnaK suppressor protein DksA, alpha-hairpin domain"/>
    <property type="match status" value="1"/>
</dbReference>
<dbReference type="OrthoDB" id="9811543at2"/>
<evidence type="ECO:0000259" key="5">
    <source>
        <dbReference type="Pfam" id="PF01258"/>
    </source>
</evidence>
<reference evidence="6 7" key="1">
    <citation type="submission" date="2009-04" db="EMBL/GenBank/DDBJ databases">
        <authorList>
            <person name="Sebastian Y."/>
            <person name="Madupu R."/>
            <person name="Durkin A.S."/>
            <person name="Torralba M."/>
            <person name="Methe B."/>
            <person name="Sutton G.G."/>
            <person name="Strausberg R.L."/>
            <person name="Nelson K.E."/>
        </authorList>
    </citation>
    <scope>NUCLEOTIDE SEQUENCE [LARGE SCALE GENOMIC DNA]</scope>
    <source>
        <strain evidence="6 7">60-3</strain>
    </source>
</reference>
<evidence type="ECO:0000256" key="4">
    <source>
        <dbReference type="PROSITE-ProRule" id="PRU00510"/>
    </source>
</evidence>
<dbReference type="InterPro" id="IPR000962">
    <property type="entry name" value="Znf_DskA_TraR"/>
</dbReference>
<dbReference type="InterPro" id="IPR037187">
    <property type="entry name" value="DnaK_N"/>
</dbReference>
<evidence type="ECO:0000256" key="1">
    <source>
        <dbReference type="ARBA" id="ARBA00022723"/>
    </source>
</evidence>
<dbReference type="RefSeq" id="WP_007365765.1">
    <property type="nucleotide sequence ID" value="NZ_ACLR01000182.1"/>
</dbReference>
<dbReference type="PANTHER" id="PTHR33823:SF2">
    <property type="entry name" value="RNA POLYMERASE-BINDING TRANSCRIPTION FACTOR DKSA"/>
    <property type="match status" value="1"/>
</dbReference>
<comment type="caution">
    <text evidence="6">The sequence shown here is derived from an EMBL/GenBank/DDBJ whole genome shotgun (WGS) entry which is preliminary data.</text>
</comment>
<dbReference type="Gene3D" id="1.20.120.910">
    <property type="entry name" value="DksA, coiled-coil domain"/>
    <property type="match status" value="1"/>
</dbReference>
<keyword evidence="1" id="KW-0479">Metal-binding</keyword>
<name>C2MD49_9PORP</name>
<proteinExistence type="predicted"/>
<evidence type="ECO:0000313" key="6">
    <source>
        <dbReference type="EMBL" id="EEK16324.1"/>
    </source>
</evidence>
<feature type="domain" description="Zinc finger DksA/TraR C4-type" evidence="5">
    <location>
        <begin position="89"/>
        <end position="117"/>
    </location>
</feature>
<dbReference type="InterPro" id="IPR020458">
    <property type="entry name" value="Znf_DskA_TraR_CS"/>
</dbReference>
<evidence type="ECO:0000313" key="7">
    <source>
        <dbReference type="Proteomes" id="UP000003303"/>
    </source>
</evidence>
<accession>C2MD49</accession>
<dbReference type="PROSITE" id="PS51128">
    <property type="entry name" value="ZF_DKSA_2"/>
    <property type="match status" value="1"/>
</dbReference>
<dbReference type="Pfam" id="PF01258">
    <property type="entry name" value="zf-dskA_traR"/>
    <property type="match status" value="1"/>
</dbReference>
<dbReference type="GO" id="GO:0008270">
    <property type="term" value="F:zinc ion binding"/>
    <property type="evidence" value="ECO:0007669"/>
    <property type="project" value="UniProtKB-KW"/>
</dbReference>
<sequence length="126" mass="14486">MEDSGKKRYNPEELEEFRILIEKKIAQAREDLNMLRADNVNDISDTTPTYKDLDEGAITQSRLENDAQAQRLQDFIEKLEAALLRIQNGTYGICSVTGKLIPKERLRAVPHTTKSIEAKLNRDKRK</sequence>
<dbReference type="Proteomes" id="UP000003303">
    <property type="component" value="Unassembled WGS sequence"/>
</dbReference>
<dbReference type="PANTHER" id="PTHR33823">
    <property type="entry name" value="RNA POLYMERASE-BINDING TRANSCRIPTION FACTOR DKSA-RELATED"/>
    <property type="match status" value="1"/>
</dbReference>
<organism evidence="6 7">
    <name type="scientific">Porphyromonas uenonis 60-3</name>
    <dbReference type="NCBI Taxonomy" id="596327"/>
    <lineage>
        <taxon>Bacteria</taxon>
        <taxon>Pseudomonadati</taxon>
        <taxon>Bacteroidota</taxon>
        <taxon>Bacteroidia</taxon>
        <taxon>Bacteroidales</taxon>
        <taxon>Porphyromonadaceae</taxon>
        <taxon>Porphyromonas</taxon>
    </lineage>
</organism>
<gene>
    <name evidence="6" type="ORF">PORUE0001_0370</name>
</gene>
<keyword evidence="7" id="KW-1185">Reference proteome</keyword>
<dbReference type="AlphaFoldDB" id="C2MD49"/>
<evidence type="ECO:0000256" key="2">
    <source>
        <dbReference type="ARBA" id="ARBA00022771"/>
    </source>
</evidence>